<dbReference type="PROSITE" id="PS00509">
    <property type="entry name" value="RAS_GTPASE_ACTIV_1"/>
    <property type="match status" value="1"/>
</dbReference>
<dbReference type="InterPro" id="IPR008936">
    <property type="entry name" value="Rho_GTPase_activation_prot"/>
</dbReference>
<dbReference type="PANTHER" id="PTHR10194:SF25">
    <property type="entry name" value="RAS_RAP GTPASE-ACTIVATING PROTEIN SYNGAP"/>
    <property type="match status" value="1"/>
</dbReference>
<dbReference type="InterPro" id="IPR001849">
    <property type="entry name" value="PH_domain"/>
</dbReference>
<feature type="region of interest" description="Disordered" evidence="4">
    <location>
        <begin position="716"/>
        <end position="739"/>
    </location>
</feature>
<dbReference type="SMART" id="SM00239">
    <property type="entry name" value="C2"/>
    <property type="match status" value="1"/>
</dbReference>
<proteinExistence type="predicted"/>
<dbReference type="Pfam" id="PF12004">
    <property type="entry name" value="DAB2P_C"/>
    <property type="match status" value="1"/>
</dbReference>
<dbReference type="PROSITE" id="PS50018">
    <property type="entry name" value="RAS_GTPASE_ACTIV_2"/>
    <property type="match status" value="1"/>
</dbReference>
<dbReference type="PANTHER" id="PTHR10194">
    <property type="entry name" value="RAS GTPASE-ACTIVATING PROTEINS"/>
    <property type="match status" value="1"/>
</dbReference>
<feature type="coiled-coil region" evidence="3">
    <location>
        <begin position="1225"/>
        <end position="1291"/>
    </location>
</feature>
<keyword evidence="1" id="KW-0343">GTPase activation</keyword>
<dbReference type="EMBL" id="BRZM01000016">
    <property type="protein sequence ID" value="GLD53140.1"/>
    <property type="molecule type" value="Genomic_DNA"/>
</dbReference>
<dbReference type="InterPro" id="IPR035892">
    <property type="entry name" value="C2_domain_sf"/>
</dbReference>
<evidence type="ECO:0000313" key="8">
    <source>
        <dbReference type="EMBL" id="GLD53140.1"/>
    </source>
</evidence>
<gene>
    <name evidence="8" type="ORF">AKAME5_000592700</name>
</gene>
<feature type="region of interest" description="Disordered" evidence="4">
    <location>
        <begin position="863"/>
        <end position="895"/>
    </location>
</feature>
<feature type="compositionally biased region" description="Low complexity" evidence="4">
    <location>
        <begin position="1029"/>
        <end position="1048"/>
    </location>
</feature>
<dbReference type="CDD" id="cd05136">
    <property type="entry name" value="RasGAP_DAB2IP"/>
    <property type="match status" value="1"/>
</dbReference>
<evidence type="ECO:0000256" key="4">
    <source>
        <dbReference type="SAM" id="MobiDB-lite"/>
    </source>
</evidence>
<feature type="compositionally biased region" description="Basic and acidic residues" evidence="4">
    <location>
        <begin position="724"/>
        <end position="737"/>
    </location>
</feature>
<dbReference type="PROSITE" id="PS50003">
    <property type="entry name" value="PH_DOMAIN"/>
    <property type="match status" value="1"/>
</dbReference>
<dbReference type="SUPFAM" id="SSF50729">
    <property type="entry name" value="PH domain-like"/>
    <property type="match status" value="1"/>
</dbReference>
<feature type="domain" description="C2" evidence="6">
    <location>
        <begin position="245"/>
        <end position="363"/>
    </location>
</feature>
<feature type="region of interest" description="Disordered" evidence="4">
    <location>
        <begin position="1024"/>
        <end position="1188"/>
    </location>
</feature>
<dbReference type="CDD" id="cd04013">
    <property type="entry name" value="C2_SynGAP_like"/>
    <property type="match status" value="1"/>
</dbReference>
<dbReference type="SUPFAM" id="SSF48350">
    <property type="entry name" value="GTPase activation domain, GAP"/>
    <property type="match status" value="1"/>
</dbReference>
<dbReference type="Proteomes" id="UP001279410">
    <property type="component" value="Unassembled WGS sequence"/>
</dbReference>
<feature type="compositionally biased region" description="Low complexity" evidence="4">
    <location>
        <begin position="127"/>
        <end position="147"/>
    </location>
</feature>
<dbReference type="Pfam" id="PF00616">
    <property type="entry name" value="RasGAP"/>
    <property type="match status" value="2"/>
</dbReference>
<feature type="compositionally biased region" description="Polar residues" evidence="4">
    <location>
        <begin position="1095"/>
        <end position="1106"/>
    </location>
</feature>
<organism evidence="8 9">
    <name type="scientific">Lates japonicus</name>
    <name type="common">Japanese lates</name>
    <dbReference type="NCBI Taxonomy" id="270547"/>
    <lineage>
        <taxon>Eukaryota</taxon>
        <taxon>Metazoa</taxon>
        <taxon>Chordata</taxon>
        <taxon>Craniata</taxon>
        <taxon>Vertebrata</taxon>
        <taxon>Euteleostomi</taxon>
        <taxon>Actinopterygii</taxon>
        <taxon>Neopterygii</taxon>
        <taxon>Teleostei</taxon>
        <taxon>Neoteleostei</taxon>
        <taxon>Acanthomorphata</taxon>
        <taxon>Carangaria</taxon>
        <taxon>Carangaria incertae sedis</taxon>
        <taxon>Centropomidae</taxon>
        <taxon>Lates</taxon>
    </lineage>
</organism>
<dbReference type="InterPro" id="IPR039360">
    <property type="entry name" value="Ras_GTPase"/>
</dbReference>
<dbReference type="Pfam" id="PF25321">
    <property type="entry name" value="PH_RASGAP"/>
    <property type="match status" value="1"/>
</dbReference>
<dbReference type="Gene3D" id="2.30.29.30">
    <property type="entry name" value="Pleckstrin-homology domain (PH domain)/Phosphotyrosine-binding domain (PTB)"/>
    <property type="match status" value="1"/>
</dbReference>
<sequence length="1386" mass="154602">MCNSVLPVDFLSFSRLDHRARRKSIATGKQPSMEVPPTAPLQPFRQSVSNPPCSRPRSLPPSLSLSLFPPPALGPPHTCGRRASGTPPHPFPLSLAVSPSFTLCQQQHQQQQKGSKKGPGTPPLPRSLPLSPSLSFTLPHSPAASSSPPFSYWGGDWRAAGSSPMAGGTFIAPLPPVESFKESHSHESLLSPSSAAEALDLTLDEDAIIKPVHSSILGQEYCFEVTTASGTKCFACRSAAERDKWIENLQRAVKPNKDNSRRVDNVLKLWIIEARELPAKKRYYCELCLDDMLYARTTSKPRTDTVFWGEHFEFNNLPAVRNLRLHLYKETDKKRRKEKSTYLGLVSIPISSITGRQFVEQWYPVIQPSVLTKGAGVGGGKIINASLRLKSRFQTMNILPMELYKEFAEYVTNNYRTLCAVLEPVLSVKSKEEVACALVHILQSTGKAKDFLSDMAMCEVDRFIDREHLIFRENTLATKAIEEYLKLIGHKYLKDAIGEFIRALYESEENCEVDPMRTPPSVLPDHQANLRMCCELALCKIVNSHCVFPRELKEVFASWRVRCAERGREDIADRLISGSLFLRFLCPAIMSPSLFNLTQEYPDEQTSRTLTLIAKVVQNLANFSKFGSKEEYMCFMNEFLEMEWGSMQQFLYEISNLDSVSNAGGFEGYIDLGRELSILHSLLWEVMAQLSKDAIIKLGPLPRLLNDISMALRNPHLQRQPSHQTDRVQERQTDRLLSRPSFNRGISSEFQNLMMRDLNSSIDITRLPSPTSTGGVMPSRSQMSFQDRDHPHRASSKDMFYVSRPPLARSSPAYCTSSSDITEPDPKDSRMNSVSNLQSVDMLNSSQASIAGMGSFGGLSSGGGGGLGSGLSSQLRAGGRLSAGSGGSSMSGGLRLSQLSQMGTTTDSLSQQQQQQAAAMRYPLSFQNPLFHLATADGPQQQQLHHQHSRAQPPAPLLLAPEPEPSHQTYIPQFAHGGFSRSEDLSTLRTRDSHLGQPSIIHSHSYSDDYSRADYARRQMSMHVQDNLQQQQQMMGMTSQTGTSHSSMATTPPSTVQPVRQSSVAPPPTQRVKSQTSHQLSVSAAAAPTAPAKTRPQSGNLLQSPESGYGGRQHGPRQLSVKDNTAPGLPHQQSSVRESQSPQGTTSQSTQQSPQQQSQQQQQHLLKPTMSKQGSQSPSTLNPPTPANERTVAWVSNMPHLSADIESSRIDREDFKLKEYSKSMDESRMDRVREYEEEINSLKERLMMSHKKLEEYERRLLTQEQQTNKILLQYQNRLEDSERRLRQQQLEKDSQIKGIISRLMAVEDELRGGPVIEPKTRIFADQGRRQSILVQPRLAPVPPRVSSHSQSFMEDNVEPNWLMHHRQSTGVAKCQGLSRLADKGRT</sequence>
<evidence type="ECO:0000256" key="3">
    <source>
        <dbReference type="SAM" id="Coils"/>
    </source>
</evidence>
<feature type="compositionally biased region" description="Polar residues" evidence="4">
    <location>
        <begin position="1049"/>
        <end position="1064"/>
    </location>
</feature>
<evidence type="ECO:0000259" key="6">
    <source>
        <dbReference type="PROSITE" id="PS50004"/>
    </source>
</evidence>
<feature type="compositionally biased region" description="Low complexity" evidence="4">
    <location>
        <begin position="51"/>
        <end position="67"/>
    </location>
</feature>
<evidence type="ECO:0000313" key="9">
    <source>
        <dbReference type="Proteomes" id="UP001279410"/>
    </source>
</evidence>
<feature type="compositionally biased region" description="Polar residues" evidence="4">
    <location>
        <begin position="1071"/>
        <end position="1082"/>
    </location>
</feature>
<dbReference type="PROSITE" id="PS50004">
    <property type="entry name" value="C2"/>
    <property type="match status" value="1"/>
</dbReference>
<evidence type="ECO:0000259" key="5">
    <source>
        <dbReference type="PROSITE" id="PS50003"/>
    </source>
</evidence>
<feature type="compositionally biased region" description="Low complexity" evidence="4">
    <location>
        <begin position="1139"/>
        <end position="1163"/>
    </location>
</feature>
<feature type="region of interest" description="Disordered" evidence="4">
    <location>
        <begin position="763"/>
        <end position="833"/>
    </location>
</feature>
<protein>
    <submittedName>
        <fullName evidence="8">Synaptic Ras GTPase activating protein 1b isoform X4</fullName>
    </submittedName>
</protein>
<feature type="compositionally biased region" description="Polar residues" evidence="4">
    <location>
        <begin position="763"/>
        <end position="785"/>
    </location>
</feature>
<feature type="compositionally biased region" description="Basic and acidic residues" evidence="4">
    <location>
        <begin position="786"/>
        <end position="796"/>
    </location>
</feature>
<evidence type="ECO:0000256" key="2">
    <source>
        <dbReference type="ARBA" id="ARBA00022553"/>
    </source>
</evidence>
<accession>A0AAD3MFB3</accession>
<dbReference type="InterPro" id="IPR057606">
    <property type="entry name" value="SynGAP1-like_PH"/>
</dbReference>
<dbReference type="InterPro" id="IPR000008">
    <property type="entry name" value="C2_dom"/>
</dbReference>
<dbReference type="FunFam" id="1.10.506.10:FF:000001">
    <property type="entry name" value="Ras GTPase-activating protein nGAP isoform 2"/>
    <property type="match status" value="1"/>
</dbReference>
<feature type="domain" description="PH" evidence="5">
    <location>
        <begin position="220"/>
        <end position="254"/>
    </location>
</feature>
<evidence type="ECO:0000256" key="1">
    <source>
        <dbReference type="ARBA" id="ARBA00022468"/>
    </source>
</evidence>
<dbReference type="SUPFAM" id="SSF49562">
    <property type="entry name" value="C2 domain (Calcium/lipid-binding domain, CaLB)"/>
    <property type="match status" value="1"/>
</dbReference>
<dbReference type="Gene3D" id="1.10.506.10">
    <property type="entry name" value="GTPase Activation - p120gap, domain 1"/>
    <property type="match status" value="2"/>
</dbReference>
<feature type="compositionally biased region" description="Low complexity" evidence="4">
    <location>
        <begin position="870"/>
        <end position="883"/>
    </location>
</feature>
<dbReference type="Gene3D" id="2.60.40.150">
    <property type="entry name" value="C2 domain"/>
    <property type="match status" value="1"/>
</dbReference>
<dbReference type="GO" id="GO:0005096">
    <property type="term" value="F:GTPase activator activity"/>
    <property type="evidence" value="ECO:0007669"/>
    <property type="project" value="UniProtKB-KW"/>
</dbReference>
<feature type="compositionally biased region" description="Polar residues" evidence="4">
    <location>
        <begin position="1170"/>
        <end position="1180"/>
    </location>
</feature>
<comment type="caution">
    <text evidence="8">The sequence shown here is derived from an EMBL/GenBank/DDBJ whole genome shotgun (WGS) entry which is preliminary data.</text>
</comment>
<reference evidence="8" key="1">
    <citation type="submission" date="2022-08" db="EMBL/GenBank/DDBJ databases">
        <title>Genome sequencing of akame (Lates japonicus).</title>
        <authorList>
            <person name="Hashiguchi Y."/>
            <person name="Takahashi H."/>
        </authorList>
    </citation>
    <scope>NUCLEOTIDE SEQUENCE</scope>
    <source>
        <strain evidence="8">Kochi</strain>
    </source>
</reference>
<feature type="domain" description="Ras-GAP" evidence="7">
    <location>
        <begin position="430"/>
        <end position="622"/>
    </location>
</feature>
<dbReference type="InterPro" id="IPR023152">
    <property type="entry name" value="RasGAP_CS"/>
</dbReference>
<dbReference type="Pfam" id="PF00168">
    <property type="entry name" value="C2"/>
    <property type="match status" value="1"/>
</dbReference>
<dbReference type="SMART" id="SM00323">
    <property type="entry name" value="RasGAP"/>
    <property type="match status" value="1"/>
</dbReference>
<dbReference type="InterPro" id="IPR011993">
    <property type="entry name" value="PH-like_dom_sf"/>
</dbReference>
<keyword evidence="2" id="KW-0597">Phosphoprotein</keyword>
<keyword evidence="9" id="KW-1185">Reference proteome</keyword>
<evidence type="ECO:0000259" key="7">
    <source>
        <dbReference type="PROSITE" id="PS50018"/>
    </source>
</evidence>
<dbReference type="InterPro" id="IPR001936">
    <property type="entry name" value="RasGAP_dom"/>
</dbReference>
<dbReference type="FunFam" id="2.60.40.150:FF:000010">
    <property type="entry name" value="Ras GTPase-activating protein nGAP isoform 2"/>
    <property type="match status" value="1"/>
</dbReference>
<dbReference type="InterPro" id="IPR021887">
    <property type="entry name" value="DAB2P_C"/>
</dbReference>
<dbReference type="CDD" id="cd22265">
    <property type="entry name" value="UDM1_RNF168"/>
    <property type="match status" value="1"/>
</dbReference>
<feature type="region of interest" description="Disordered" evidence="4">
    <location>
        <begin position="24"/>
        <end position="147"/>
    </location>
</feature>
<name>A0AAD3MFB3_LATJO</name>
<keyword evidence="3" id="KW-0175">Coiled coil</keyword>